<evidence type="ECO:0000313" key="1">
    <source>
        <dbReference type="EMBL" id="KAJ1130789.1"/>
    </source>
</evidence>
<evidence type="ECO:0000313" key="2">
    <source>
        <dbReference type="Proteomes" id="UP001066276"/>
    </source>
</evidence>
<dbReference type="EMBL" id="JANPWB010000011">
    <property type="protein sequence ID" value="KAJ1130789.1"/>
    <property type="molecule type" value="Genomic_DNA"/>
</dbReference>
<organism evidence="1 2">
    <name type="scientific">Pleurodeles waltl</name>
    <name type="common">Iberian ribbed newt</name>
    <dbReference type="NCBI Taxonomy" id="8319"/>
    <lineage>
        <taxon>Eukaryota</taxon>
        <taxon>Metazoa</taxon>
        <taxon>Chordata</taxon>
        <taxon>Craniata</taxon>
        <taxon>Vertebrata</taxon>
        <taxon>Euteleostomi</taxon>
        <taxon>Amphibia</taxon>
        <taxon>Batrachia</taxon>
        <taxon>Caudata</taxon>
        <taxon>Salamandroidea</taxon>
        <taxon>Salamandridae</taxon>
        <taxon>Pleurodelinae</taxon>
        <taxon>Pleurodeles</taxon>
    </lineage>
</organism>
<sequence length="124" mass="13186">MRSENRDPILGLRPRRALRTARGRRKGPLRVLRPLTRTAASPAAWPQAAVASPVVWPGCAAAARGATESIVTIITRFPTEEGKEHIKLMDIVCHGPGGTGKGRSNPTGLLRGALACAQMGQEDT</sequence>
<dbReference type="AlphaFoldDB" id="A0AAV7PV49"/>
<dbReference type="Proteomes" id="UP001066276">
    <property type="component" value="Chromosome 7"/>
</dbReference>
<keyword evidence="2" id="KW-1185">Reference proteome</keyword>
<comment type="caution">
    <text evidence="1">The sequence shown here is derived from an EMBL/GenBank/DDBJ whole genome shotgun (WGS) entry which is preliminary data.</text>
</comment>
<protein>
    <submittedName>
        <fullName evidence="1">Uncharacterized protein</fullName>
    </submittedName>
</protein>
<gene>
    <name evidence="1" type="ORF">NDU88_009136</name>
</gene>
<proteinExistence type="predicted"/>
<accession>A0AAV7PV49</accession>
<reference evidence="1" key="1">
    <citation type="journal article" date="2022" name="bioRxiv">
        <title>Sequencing and chromosome-scale assembly of the giantPleurodeles waltlgenome.</title>
        <authorList>
            <person name="Brown T."/>
            <person name="Elewa A."/>
            <person name="Iarovenko S."/>
            <person name="Subramanian E."/>
            <person name="Araus A.J."/>
            <person name="Petzold A."/>
            <person name="Susuki M."/>
            <person name="Suzuki K.-i.T."/>
            <person name="Hayashi T."/>
            <person name="Toyoda A."/>
            <person name="Oliveira C."/>
            <person name="Osipova E."/>
            <person name="Leigh N.D."/>
            <person name="Simon A."/>
            <person name="Yun M.H."/>
        </authorList>
    </citation>
    <scope>NUCLEOTIDE SEQUENCE</scope>
    <source>
        <strain evidence="1">20211129_DDA</strain>
        <tissue evidence="1">Liver</tissue>
    </source>
</reference>
<name>A0AAV7PV49_PLEWA</name>